<evidence type="ECO:0000313" key="3">
    <source>
        <dbReference type="Proteomes" id="UP001054837"/>
    </source>
</evidence>
<evidence type="ECO:0000256" key="1">
    <source>
        <dbReference type="SAM" id="MobiDB-lite"/>
    </source>
</evidence>
<evidence type="ECO:0000313" key="2">
    <source>
        <dbReference type="EMBL" id="GIX79963.1"/>
    </source>
</evidence>
<feature type="region of interest" description="Disordered" evidence="1">
    <location>
        <begin position="30"/>
        <end position="81"/>
    </location>
</feature>
<comment type="caution">
    <text evidence="2">The sequence shown here is derived from an EMBL/GenBank/DDBJ whole genome shotgun (WGS) entry which is preliminary data.</text>
</comment>
<dbReference type="Proteomes" id="UP001054837">
    <property type="component" value="Unassembled WGS sequence"/>
</dbReference>
<accession>A0AAV4N5I7</accession>
<protein>
    <submittedName>
        <fullName evidence="2">Uncharacterized protein</fullName>
    </submittedName>
</protein>
<dbReference type="AlphaFoldDB" id="A0AAV4N5I7"/>
<reference evidence="2 3" key="1">
    <citation type="submission" date="2021-06" db="EMBL/GenBank/DDBJ databases">
        <title>Caerostris darwini draft genome.</title>
        <authorList>
            <person name="Kono N."/>
            <person name="Arakawa K."/>
        </authorList>
    </citation>
    <scope>NUCLEOTIDE SEQUENCE [LARGE SCALE GENOMIC DNA]</scope>
</reference>
<feature type="compositionally biased region" description="Polar residues" evidence="1">
    <location>
        <begin position="35"/>
        <end position="66"/>
    </location>
</feature>
<proteinExistence type="predicted"/>
<keyword evidence="3" id="KW-1185">Reference proteome</keyword>
<gene>
    <name evidence="2" type="ORF">CDAR_568761</name>
</gene>
<sequence length="81" mass="8993">MSEDERKADSFGETFKDEAEDLELFENLRRVQVGRNMQNRPGTRNATSSESSSGPFNHISGPQNPVSFDMGAEGDQNVVRS</sequence>
<name>A0AAV4N5I7_9ARAC</name>
<dbReference type="EMBL" id="BPLQ01001247">
    <property type="protein sequence ID" value="GIX79963.1"/>
    <property type="molecule type" value="Genomic_DNA"/>
</dbReference>
<organism evidence="2 3">
    <name type="scientific">Caerostris darwini</name>
    <dbReference type="NCBI Taxonomy" id="1538125"/>
    <lineage>
        <taxon>Eukaryota</taxon>
        <taxon>Metazoa</taxon>
        <taxon>Ecdysozoa</taxon>
        <taxon>Arthropoda</taxon>
        <taxon>Chelicerata</taxon>
        <taxon>Arachnida</taxon>
        <taxon>Araneae</taxon>
        <taxon>Araneomorphae</taxon>
        <taxon>Entelegynae</taxon>
        <taxon>Araneoidea</taxon>
        <taxon>Araneidae</taxon>
        <taxon>Caerostris</taxon>
    </lineage>
</organism>